<dbReference type="RefSeq" id="WP_140738583.1">
    <property type="nucleotide sequence ID" value="NZ_RCZM01000002.1"/>
</dbReference>
<sequence>MSTTPNVPYRLEFSVEVPGTPEQVWAAIATAKGMSAWFGPTEMEEREGGTLHFTMGPDMGSDGRVTGWDPPRRLVYEEDWAALMGKEPDELSPLTSEFLVEAQSGGTCLVRVTSSGFGIGADWESEFWDDMGPNWMPFFDNLRLYLAHFPGQEATQLEVTASYAGDSGSVWATLRDALGVGAEGSAVDVRGATGTVERVGERQALVRLTGPVPGMLMAFAHADGEGKATAVVRAFLFSPDAADYVRREEPGWDAWLRGLSIPA</sequence>
<dbReference type="Gene3D" id="3.30.530.20">
    <property type="match status" value="1"/>
</dbReference>
<dbReference type="Pfam" id="PF08327">
    <property type="entry name" value="AHSA1"/>
    <property type="match status" value="1"/>
</dbReference>
<keyword evidence="4" id="KW-1185">Reference proteome</keyword>
<dbReference type="SUPFAM" id="SSF55961">
    <property type="entry name" value="Bet v1-like"/>
    <property type="match status" value="1"/>
</dbReference>
<dbReference type="CDD" id="cd07814">
    <property type="entry name" value="SRPBCC_CalC_Aha1-like"/>
    <property type="match status" value="1"/>
</dbReference>
<evidence type="ECO:0000313" key="3">
    <source>
        <dbReference type="EMBL" id="TPG18279.1"/>
    </source>
</evidence>
<gene>
    <name evidence="3" type="ORF">EAH86_07885</name>
</gene>
<name>A0A502D1M2_9MICO</name>
<dbReference type="InterPro" id="IPR023393">
    <property type="entry name" value="START-like_dom_sf"/>
</dbReference>
<dbReference type="InterPro" id="IPR013538">
    <property type="entry name" value="ASHA1/2-like_C"/>
</dbReference>
<reference evidence="3 4" key="1">
    <citation type="journal article" date="2019" name="Environ. Microbiol.">
        <title>Species interactions and distinct microbial communities in high Arctic permafrost affected cryosols are associated with the CH4 and CO2 gas fluxes.</title>
        <authorList>
            <person name="Altshuler I."/>
            <person name="Hamel J."/>
            <person name="Turney S."/>
            <person name="Magnuson E."/>
            <person name="Levesque R."/>
            <person name="Greer C."/>
            <person name="Whyte L.G."/>
        </authorList>
    </citation>
    <scope>NUCLEOTIDE SEQUENCE [LARGE SCALE GENOMIC DNA]</scope>
    <source>
        <strain evidence="3 4">S9.3A</strain>
    </source>
</reference>
<organism evidence="3 4">
    <name type="scientific">Pedococcus bigeumensis</name>
    <dbReference type="NCBI Taxonomy" id="433644"/>
    <lineage>
        <taxon>Bacteria</taxon>
        <taxon>Bacillati</taxon>
        <taxon>Actinomycetota</taxon>
        <taxon>Actinomycetes</taxon>
        <taxon>Micrococcales</taxon>
        <taxon>Intrasporangiaceae</taxon>
        <taxon>Pedococcus</taxon>
    </lineage>
</organism>
<dbReference type="AlphaFoldDB" id="A0A502D1M2"/>
<accession>A0A502D1M2</accession>
<evidence type="ECO:0000259" key="2">
    <source>
        <dbReference type="Pfam" id="PF08327"/>
    </source>
</evidence>
<feature type="domain" description="Activator of Hsp90 ATPase homologue 1/2-like C-terminal" evidence="2">
    <location>
        <begin position="20"/>
        <end position="146"/>
    </location>
</feature>
<dbReference type="Proteomes" id="UP000317722">
    <property type="component" value="Unassembled WGS sequence"/>
</dbReference>
<protein>
    <submittedName>
        <fullName evidence="3">SRPBCC domain-containing protein</fullName>
    </submittedName>
</protein>
<evidence type="ECO:0000313" key="4">
    <source>
        <dbReference type="Proteomes" id="UP000317722"/>
    </source>
</evidence>
<comment type="similarity">
    <text evidence="1">Belongs to the AHA1 family.</text>
</comment>
<dbReference type="EMBL" id="RCZM01000002">
    <property type="protein sequence ID" value="TPG18279.1"/>
    <property type="molecule type" value="Genomic_DNA"/>
</dbReference>
<dbReference type="OrthoDB" id="8417725at2"/>
<evidence type="ECO:0000256" key="1">
    <source>
        <dbReference type="ARBA" id="ARBA00006817"/>
    </source>
</evidence>
<proteinExistence type="inferred from homology"/>
<comment type="caution">
    <text evidence="3">The sequence shown here is derived from an EMBL/GenBank/DDBJ whole genome shotgun (WGS) entry which is preliminary data.</text>
</comment>